<sequence>MDLSFRLEDILKVHVDLLTEDSISGSVRDSILAEAVDIEI</sequence>
<name>V6HYV5_9LEPT</name>
<comment type="caution">
    <text evidence="1">The sequence shown here is derived from an EMBL/GenBank/DDBJ whole genome shotgun (WGS) entry which is preliminary data.</text>
</comment>
<organism evidence="1 2">
    <name type="scientific">Leptospira inadai serovar Lyme str. 10</name>
    <dbReference type="NCBI Taxonomy" id="1049790"/>
    <lineage>
        <taxon>Bacteria</taxon>
        <taxon>Pseudomonadati</taxon>
        <taxon>Spirochaetota</taxon>
        <taxon>Spirochaetia</taxon>
        <taxon>Leptospirales</taxon>
        <taxon>Leptospiraceae</taxon>
        <taxon>Leptospira</taxon>
    </lineage>
</organism>
<accession>V6HYV5</accession>
<reference evidence="1 2" key="1">
    <citation type="submission" date="2013-05" db="EMBL/GenBank/DDBJ databases">
        <authorList>
            <person name="Harkins D.M."/>
            <person name="Durkin A.S."/>
            <person name="Brinkac L.M."/>
            <person name="Haft D.H."/>
            <person name="Selengut J.D."/>
            <person name="Sanka R."/>
            <person name="DePew J."/>
            <person name="Purushe J."/>
            <person name="Hartskeerl R.A."/>
            <person name="Ahmed A."/>
            <person name="van der Linden H."/>
            <person name="Goris M.G.A."/>
            <person name="Vinetz J.M."/>
            <person name="Sutton G.G."/>
            <person name="Nierman W.C."/>
            <person name="Fouts D.E."/>
        </authorList>
    </citation>
    <scope>NUCLEOTIDE SEQUENCE [LARGE SCALE GENOMIC DNA]</scope>
    <source>
        <strain evidence="1 2">10</strain>
    </source>
</reference>
<evidence type="ECO:0000313" key="1">
    <source>
        <dbReference type="EMBL" id="EQA38199.1"/>
    </source>
</evidence>
<gene>
    <name evidence="1" type="ORF">LEP1GSC047_0033</name>
</gene>
<proteinExistence type="predicted"/>
<evidence type="ECO:0000313" key="2">
    <source>
        <dbReference type="Proteomes" id="UP000018719"/>
    </source>
</evidence>
<dbReference type="Proteomes" id="UP000018719">
    <property type="component" value="Unassembled WGS sequence"/>
</dbReference>
<dbReference type="EMBL" id="AHMM02000012">
    <property type="protein sequence ID" value="EQA38199.1"/>
    <property type="molecule type" value="Genomic_DNA"/>
</dbReference>
<protein>
    <submittedName>
        <fullName evidence="1">Putative toxin-antitoxin system, toxin component</fullName>
    </submittedName>
</protein>
<dbReference type="AlphaFoldDB" id="V6HYV5"/>